<reference evidence="3 4" key="1">
    <citation type="journal article" date="2012" name="PLoS ONE">
        <title>Edwardsiella comparative phylogenomics reveal the new intra/inter-species taxonomic relationships, virulence evolution and niche adaptation mechanisms.</title>
        <authorList>
            <person name="Yang M."/>
            <person name="Lv Y."/>
            <person name="Xiao J."/>
            <person name="Wu H."/>
            <person name="Zheng H."/>
            <person name="Liu Q."/>
            <person name="Zhang Y."/>
            <person name="Wang Q."/>
        </authorList>
    </citation>
    <scope>NUCLEOTIDE SEQUENCE [LARGE SCALE GENOMIC DNA]</scope>
    <source>
        <strain evidence="4">080813</strain>
        <strain evidence="3">ET080813</strain>
    </source>
</reference>
<proteinExistence type="predicted"/>
<dbReference type="GeneID" id="33938582"/>
<dbReference type="InterPro" id="IPR032637">
    <property type="entry name" value="Phage_holin-like"/>
</dbReference>
<dbReference type="KEGG" id="ete:ETEE_0528"/>
<keyword evidence="1" id="KW-1133">Transmembrane helix</keyword>
<evidence type="ECO:0000256" key="1">
    <source>
        <dbReference type="SAM" id="Phobius"/>
    </source>
</evidence>
<evidence type="ECO:0000313" key="2">
    <source>
        <dbReference type="EMBL" id="AIJ07005.1"/>
    </source>
</evidence>
<evidence type="ECO:0000313" key="4">
    <source>
        <dbReference type="Proteomes" id="UP000028681"/>
    </source>
</evidence>
<organism evidence="3 4">
    <name type="scientific">Edwardsiella anguillarum ET080813</name>
    <dbReference type="NCBI Taxonomy" id="667120"/>
    <lineage>
        <taxon>Bacteria</taxon>
        <taxon>Pseudomonadati</taxon>
        <taxon>Pseudomonadota</taxon>
        <taxon>Gammaproteobacteria</taxon>
        <taxon>Enterobacterales</taxon>
        <taxon>Hafniaceae</taxon>
        <taxon>Edwardsiella</taxon>
    </lineage>
</organism>
<feature type="transmembrane region" description="Helical" evidence="1">
    <location>
        <begin position="90"/>
        <end position="107"/>
    </location>
</feature>
<dbReference type="Proteomes" id="UP000028681">
    <property type="component" value="Chromosome"/>
</dbReference>
<feature type="transmembrane region" description="Helical" evidence="1">
    <location>
        <begin position="56"/>
        <end position="78"/>
    </location>
</feature>
<dbReference type="RefSeq" id="WP_014526530.1">
    <property type="nucleotide sequence ID" value="NZ_CP006664.1"/>
</dbReference>
<keyword evidence="1 3" id="KW-0812">Transmembrane</keyword>
<accession>A0A076LKL9</accession>
<dbReference type="HOGENOM" id="CLU_136127_0_0_6"/>
<keyword evidence="1" id="KW-0472">Membrane</keyword>
<dbReference type="KEGG" id="ete:ETEE_0857"/>
<dbReference type="Pfam" id="PF16931">
    <property type="entry name" value="Phage_holin_8"/>
    <property type="match status" value="1"/>
</dbReference>
<evidence type="ECO:0000313" key="3">
    <source>
        <dbReference type="EMBL" id="AIJ07327.1"/>
    </source>
</evidence>
<protein>
    <submittedName>
        <fullName evidence="3">Putative phage transmembrane protein</fullName>
    </submittedName>
</protein>
<dbReference type="EMBL" id="CP006664">
    <property type="protein sequence ID" value="AIJ07005.1"/>
    <property type="molecule type" value="Genomic_DNA"/>
</dbReference>
<gene>
    <name evidence="2" type="ORF">ETEE_0528</name>
    <name evidence="3" type="ORF">ETEE_0857</name>
</gene>
<dbReference type="AlphaFoldDB" id="A0A076LKL9"/>
<reference evidence="3" key="2">
    <citation type="submission" date="2013-08" db="EMBL/GenBank/DDBJ databases">
        <title>Complete genome sequence of Edwardsiella tarda 080813.</title>
        <authorList>
            <person name="Wang Q."/>
            <person name="Shao S."/>
            <person name="Yang M."/>
            <person name="Xiao J."/>
            <person name="Zhang Y."/>
        </authorList>
    </citation>
    <scope>NUCLEOTIDE SEQUENCE</scope>
    <source>
        <strain evidence="3">ET080813</strain>
    </source>
</reference>
<feature type="transmembrane region" description="Helical" evidence="1">
    <location>
        <begin position="20"/>
        <end position="44"/>
    </location>
</feature>
<name>A0A076LKL9_9GAMM</name>
<sequence>MSDPLTGTGSAAGALAGVTFVGIFSGADAGVVIAAFAGAVVFVLSAVEFPAWKRIAFGFVSFLMGVIAAGFTASIIDWFLPDQVVVDKPIGALVASACVIWVLMFIISKAKNPPPLNFKGGGK</sequence>
<dbReference type="EMBL" id="CP006664">
    <property type="protein sequence ID" value="AIJ07327.1"/>
    <property type="molecule type" value="Genomic_DNA"/>
</dbReference>